<proteinExistence type="inferred from homology"/>
<reference evidence="6 7" key="1">
    <citation type="submission" date="2018-11" db="EMBL/GenBank/DDBJ databases">
        <title>Genomes From Bacteria Associated with the Canine Oral Cavity: a Test Case for Automated Genome-Based Taxonomic Assignment.</title>
        <authorList>
            <person name="Coil D.A."/>
            <person name="Jospin G."/>
            <person name="Darling A.E."/>
            <person name="Wallis C."/>
            <person name="Davis I.J."/>
            <person name="Harris S."/>
            <person name="Eisen J.A."/>
            <person name="Holcombe L.J."/>
            <person name="O'Flynn C."/>
        </authorList>
    </citation>
    <scope>NUCLEOTIDE SEQUENCE [LARGE SCALE GENOMIC DNA]</scope>
    <source>
        <strain evidence="6 7">OH887_COT-365</strain>
    </source>
</reference>
<evidence type="ECO:0000256" key="3">
    <source>
        <dbReference type="ARBA" id="ARBA00022741"/>
    </source>
</evidence>
<gene>
    <name evidence="6" type="ORF">EII34_04985</name>
</gene>
<dbReference type="SUPFAM" id="SSF52540">
    <property type="entry name" value="P-loop containing nucleoside triphosphate hydrolases"/>
    <property type="match status" value="1"/>
</dbReference>
<dbReference type="CDD" id="cd03262">
    <property type="entry name" value="ABC_HisP_GlnQ"/>
    <property type="match status" value="1"/>
</dbReference>
<evidence type="ECO:0000313" key="7">
    <source>
        <dbReference type="Proteomes" id="UP000280819"/>
    </source>
</evidence>
<dbReference type="AlphaFoldDB" id="A0A3P1T9B1"/>
<dbReference type="PIRSF" id="PIRSF039085">
    <property type="entry name" value="ABC_ATPase_HisP"/>
    <property type="match status" value="1"/>
</dbReference>
<dbReference type="PANTHER" id="PTHR43166:SF4">
    <property type="entry name" value="PHOSPHONATES IMPORT ATP-BINDING PROTEIN PHNC"/>
    <property type="match status" value="1"/>
</dbReference>
<comment type="caution">
    <text evidence="6">The sequence shown here is derived from an EMBL/GenBank/DDBJ whole genome shotgun (WGS) entry which is preliminary data.</text>
</comment>
<dbReference type="InterPro" id="IPR017871">
    <property type="entry name" value="ABC_transporter-like_CS"/>
</dbReference>
<organism evidence="6 7">
    <name type="scientific">Arachnia propionica</name>
    <dbReference type="NCBI Taxonomy" id="1750"/>
    <lineage>
        <taxon>Bacteria</taxon>
        <taxon>Bacillati</taxon>
        <taxon>Actinomycetota</taxon>
        <taxon>Actinomycetes</taxon>
        <taxon>Propionibacteriales</taxon>
        <taxon>Propionibacteriaceae</taxon>
        <taxon>Arachnia</taxon>
    </lineage>
</organism>
<evidence type="ECO:0000256" key="2">
    <source>
        <dbReference type="ARBA" id="ARBA00022448"/>
    </source>
</evidence>
<evidence type="ECO:0000256" key="4">
    <source>
        <dbReference type="ARBA" id="ARBA00022840"/>
    </source>
</evidence>
<dbReference type="PROSITE" id="PS50893">
    <property type="entry name" value="ABC_TRANSPORTER_2"/>
    <property type="match status" value="1"/>
</dbReference>
<dbReference type="Pfam" id="PF00005">
    <property type="entry name" value="ABC_tran"/>
    <property type="match status" value="1"/>
</dbReference>
<evidence type="ECO:0000256" key="1">
    <source>
        <dbReference type="ARBA" id="ARBA00005417"/>
    </source>
</evidence>
<evidence type="ECO:0000259" key="5">
    <source>
        <dbReference type="PROSITE" id="PS50893"/>
    </source>
</evidence>
<dbReference type="SMART" id="SM00382">
    <property type="entry name" value="AAA"/>
    <property type="match status" value="1"/>
</dbReference>
<feature type="domain" description="ABC transporter" evidence="5">
    <location>
        <begin position="7"/>
        <end position="242"/>
    </location>
</feature>
<dbReference type="PANTHER" id="PTHR43166">
    <property type="entry name" value="AMINO ACID IMPORT ATP-BINDING PROTEIN"/>
    <property type="match status" value="1"/>
</dbReference>
<dbReference type="Gene3D" id="3.40.50.300">
    <property type="entry name" value="P-loop containing nucleotide triphosphate hydrolases"/>
    <property type="match status" value="1"/>
</dbReference>
<dbReference type="PROSITE" id="PS00211">
    <property type="entry name" value="ABC_TRANSPORTER_1"/>
    <property type="match status" value="1"/>
</dbReference>
<keyword evidence="2" id="KW-0813">Transport</keyword>
<keyword evidence="4 6" id="KW-0067">ATP-binding</keyword>
<dbReference type="GO" id="GO:0005524">
    <property type="term" value="F:ATP binding"/>
    <property type="evidence" value="ECO:0007669"/>
    <property type="project" value="UniProtKB-KW"/>
</dbReference>
<dbReference type="OrthoDB" id="9806471at2"/>
<dbReference type="GO" id="GO:0016887">
    <property type="term" value="F:ATP hydrolysis activity"/>
    <property type="evidence" value="ECO:0007669"/>
    <property type="project" value="InterPro"/>
</dbReference>
<dbReference type="Proteomes" id="UP000280819">
    <property type="component" value="Unassembled WGS sequence"/>
</dbReference>
<name>A0A3P1T9B1_9ACTN</name>
<dbReference type="EMBL" id="RQZG01000004">
    <property type="protein sequence ID" value="RRD06041.1"/>
    <property type="molecule type" value="Genomic_DNA"/>
</dbReference>
<comment type="similarity">
    <text evidence="1">Belongs to the ABC transporter superfamily.</text>
</comment>
<dbReference type="RefSeq" id="WP_124843552.1">
    <property type="nucleotide sequence ID" value="NZ_RQZG01000004.1"/>
</dbReference>
<sequence length="254" mass="27957">MVVTPVLRLTDIVKEYPNGVRAVDGVSLDVAEGEVIALIGPSGCGKSTLLRCLNGLEELTSGSLELDGVPVSRTGTNWREIRARVGMVFQSYELFPHLTVLENLLLGPRLVQKRVGEEPRAEALALLERVGLAGRDGSLPRQLSGGQKQRVAIVRALMMHPEVLLLDEITASLDPEIVREVLDVVLELAADGMTMLIVTHEMNFARAIADRVVLMDHGRIVEQAPPEQFFTAPATQRARDFLSTFEFPERPHRP</sequence>
<dbReference type="GO" id="GO:0015424">
    <property type="term" value="F:ABC-type amino acid transporter activity"/>
    <property type="evidence" value="ECO:0007669"/>
    <property type="project" value="InterPro"/>
</dbReference>
<dbReference type="InterPro" id="IPR003593">
    <property type="entry name" value="AAA+_ATPase"/>
</dbReference>
<accession>A0A3P1T9B1</accession>
<dbReference type="InterPro" id="IPR050086">
    <property type="entry name" value="MetN_ABC_transporter-like"/>
</dbReference>
<evidence type="ECO:0000313" key="6">
    <source>
        <dbReference type="EMBL" id="RRD06041.1"/>
    </source>
</evidence>
<dbReference type="InterPro" id="IPR003439">
    <property type="entry name" value="ABC_transporter-like_ATP-bd"/>
</dbReference>
<protein>
    <submittedName>
        <fullName evidence="6">Amino acid ABC transporter ATP-binding protein</fullName>
    </submittedName>
</protein>
<dbReference type="InterPro" id="IPR027417">
    <property type="entry name" value="P-loop_NTPase"/>
</dbReference>
<dbReference type="InterPro" id="IPR030679">
    <property type="entry name" value="ABC_ATPase_HisP-typ"/>
</dbReference>
<keyword evidence="3" id="KW-0547">Nucleotide-binding</keyword>